<feature type="compositionally biased region" description="Polar residues" evidence="19">
    <location>
        <begin position="384"/>
        <end position="399"/>
    </location>
</feature>
<keyword evidence="12" id="KW-0833">Ubl conjugation pathway</keyword>
<evidence type="ECO:0000313" key="23">
    <source>
        <dbReference type="Proteomes" id="UP000694397"/>
    </source>
</evidence>
<proteinExistence type="predicted"/>
<dbReference type="InterPro" id="IPR001870">
    <property type="entry name" value="B30.2/SPRY"/>
</dbReference>
<protein>
    <recommendedName>
        <fullName evidence="5">RING-type E3 ubiquitin transferase</fullName>
        <ecNumber evidence="5">2.3.2.27</ecNumber>
    </recommendedName>
</protein>
<dbReference type="GO" id="GO:0005634">
    <property type="term" value="C:nucleus"/>
    <property type="evidence" value="ECO:0007669"/>
    <property type="project" value="UniProtKB-SubCell"/>
</dbReference>
<dbReference type="SMART" id="SM00184">
    <property type="entry name" value="RING"/>
    <property type="match status" value="1"/>
</dbReference>
<dbReference type="PRINTS" id="PR01407">
    <property type="entry name" value="BUTYPHLNCDUF"/>
</dbReference>
<dbReference type="Pfam" id="PF00622">
    <property type="entry name" value="SPRY"/>
    <property type="match status" value="1"/>
</dbReference>
<evidence type="ECO:0000256" key="8">
    <source>
        <dbReference type="ARBA" id="ARBA00022588"/>
    </source>
</evidence>
<evidence type="ECO:0000259" key="21">
    <source>
        <dbReference type="PROSITE" id="PS50188"/>
    </source>
</evidence>
<keyword evidence="14" id="KW-0391">Immunity</keyword>
<evidence type="ECO:0000256" key="14">
    <source>
        <dbReference type="ARBA" id="ARBA00022859"/>
    </source>
</evidence>
<dbReference type="SMART" id="SM00336">
    <property type="entry name" value="BBOX"/>
    <property type="match status" value="2"/>
</dbReference>
<evidence type="ECO:0000256" key="5">
    <source>
        <dbReference type="ARBA" id="ARBA00012483"/>
    </source>
</evidence>
<dbReference type="AlphaFoldDB" id="A0A8C9U010"/>
<dbReference type="SMART" id="SM00449">
    <property type="entry name" value="SPRY"/>
    <property type="match status" value="1"/>
</dbReference>
<keyword evidence="6" id="KW-0963">Cytoplasm</keyword>
<dbReference type="SUPFAM" id="SSF57845">
    <property type="entry name" value="B-box zinc-binding domain"/>
    <property type="match status" value="1"/>
</dbReference>
<dbReference type="InterPro" id="IPR017907">
    <property type="entry name" value="Znf_RING_CS"/>
</dbReference>
<gene>
    <name evidence="22" type="primary">trim25</name>
</gene>
<sequence length="666" mass="74872">MADDTPSLLSLEDELTCSICLSTFEHPVTTPCGHNFCHDCLDKTWQDSELVSLGFNCPQCRAHFHVKPELKKNTVLSNVVSTFKHKLKSKSMENLLSLAGDDEVTKKVVELEEAGDVVVLCDACRETAASKTCLTCMASYCEEHLRPHQENPVFASHKLAEPLADLRERICPEHSKVMEFFCKTHAQCICVACFPLKHNGCAISSPDERRIELEAELKKTLYMLDGKIEKTLLIISQMKEQQFLLKESASCRKRALEIEYQQIRDLIDTDEHEAMKTVDKELENGQAKHQTLVMKFGQNVEQMRGAKESIENLLRQKQSLKFLQAKVNLPSVVKFDPYAPRLSIDSKNVASRQKSVELIKQHFEKLFNQPVESRIQQLKPDIENTSHSANKGDGSTPSNLPDMGGQPRPNPKAASANQGARQKLVSGKNKKDDTKLDKSHKNKQTSLAREASSVPPKTYKEPPMLDIRSGLARLSLDVTSAMKRSDLLQYSTVLTLDTKTAHKRIALSENFTKATVSDAPASYPDGPARFSVCSQVLCTKGFSCGRHYWEVKMSSNNFCGLGLAYNSIDRKGPASRLGRNRQSWCIEWFNVKLSAWHDSRETELENPNPSRVGILLDCEEGTVTFFKISERAYPFHTFICSFTEAVYPAFWIFSCSSSITLCKLTN</sequence>
<feature type="domain" description="B30.2/SPRY" evidence="21">
    <location>
        <begin position="474"/>
        <end position="666"/>
    </location>
</feature>
<feature type="region of interest" description="Disordered" evidence="19">
    <location>
        <begin position="384"/>
        <end position="464"/>
    </location>
</feature>
<dbReference type="RefSeq" id="XP_018617665.1">
    <property type="nucleotide sequence ID" value="XM_018762149.2"/>
</dbReference>
<dbReference type="InterPro" id="IPR013320">
    <property type="entry name" value="ConA-like_dom_sf"/>
</dbReference>
<feature type="coiled-coil region" evidence="18">
    <location>
        <begin position="246"/>
        <end position="273"/>
    </location>
</feature>
<reference evidence="22" key="3">
    <citation type="submission" date="2025-09" db="UniProtKB">
        <authorList>
            <consortium name="Ensembl"/>
        </authorList>
    </citation>
    <scope>IDENTIFICATION</scope>
</reference>
<keyword evidence="15 18" id="KW-0175">Coiled coil</keyword>
<evidence type="ECO:0000256" key="9">
    <source>
        <dbReference type="ARBA" id="ARBA00022679"/>
    </source>
</evidence>
<evidence type="ECO:0000256" key="16">
    <source>
        <dbReference type="ARBA" id="ARBA00023242"/>
    </source>
</evidence>
<dbReference type="PROSITE" id="PS00518">
    <property type="entry name" value="ZF_RING_1"/>
    <property type="match status" value="1"/>
</dbReference>
<dbReference type="PROSITE" id="PS50089">
    <property type="entry name" value="ZF_RING_2"/>
    <property type="match status" value="1"/>
</dbReference>
<dbReference type="GeneTree" id="ENSGT00940000164979"/>
<reference evidence="22 23" key="1">
    <citation type="submission" date="2019-04" db="EMBL/GenBank/DDBJ databases">
        <authorList>
            <consortium name="Wellcome Sanger Institute Data Sharing"/>
        </authorList>
    </citation>
    <scope>NUCLEOTIDE SEQUENCE [LARGE SCALE GENOMIC DNA]</scope>
</reference>
<dbReference type="KEGG" id="sfm:108940175"/>
<dbReference type="OrthoDB" id="6270329at2759"/>
<comment type="subcellular location">
    <subcellularLocation>
        <location evidence="3">Cytoplasm</location>
    </subcellularLocation>
    <subcellularLocation>
        <location evidence="2">Nucleus</location>
    </subcellularLocation>
</comment>
<organism evidence="22 23">
    <name type="scientific">Scleropages formosus</name>
    <name type="common">Asian bonytongue</name>
    <name type="synonym">Osteoglossum formosum</name>
    <dbReference type="NCBI Taxonomy" id="113540"/>
    <lineage>
        <taxon>Eukaryota</taxon>
        <taxon>Metazoa</taxon>
        <taxon>Chordata</taxon>
        <taxon>Craniata</taxon>
        <taxon>Vertebrata</taxon>
        <taxon>Euteleostomi</taxon>
        <taxon>Actinopterygii</taxon>
        <taxon>Neopterygii</taxon>
        <taxon>Teleostei</taxon>
        <taxon>Osteoglossocephala</taxon>
        <taxon>Osteoglossomorpha</taxon>
        <taxon>Osteoglossiformes</taxon>
        <taxon>Osteoglossidae</taxon>
        <taxon>Scleropages</taxon>
    </lineage>
</organism>
<dbReference type="FunFam" id="2.60.120.920:FF:000045">
    <property type="entry name" value="E3 ubiquitin/ISG15 ligase TRIM25"/>
    <property type="match status" value="1"/>
</dbReference>
<dbReference type="PANTHER" id="PTHR25465:SF77">
    <property type="entry name" value="E3 UBIQUITIN_ISG15 LIGASE TRIM25"/>
    <property type="match status" value="1"/>
</dbReference>
<keyword evidence="16" id="KW-0539">Nucleus</keyword>
<accession>A0A8C9U010</accession>
<dbReference type="GO" id="GO:0045087">
    <property type="term" value="P:innate immune response"/>
    <property type="evidence" value="ECO:0007669"/>
    <property type="project" value="UniProtKB-KW"/>
</dbReference>
<evidence type="ECO:0000256" key="19">
    <source>
        <dbReference type="SAM" id="MobiDB-lite"/>
    </source>
</evidence>
<dbReference type="Pfam" id="PF13765">
    <property type="entry name" value="PRY"/>
    <property type="match status" value="1"/>
</dbReference>
<dbReference type="CDD" id="cd19776">
    <property type="entry name" value="Bbox2_TRIM25_C-IV"/>
    <property type="match status" value="1"/>
</dbReference>
<evidence type="ECO:0000256" key="1">
    <source>
        <dbReference type="ARBA" id="ARBA00000900"/>
    </source>
</evidence>
<evidence type="ECO:0000256" key="7">
    <source>
        <dbReference type="ARBA" id="ARBA00022553"/>
    </source>
</evidence>
<evidence type="ECO:0000259" key="20">
    <source>
        <dbReference type="PROSITE" id="PS50089"/>
    </source>
</evidence>
<dbReference type="GO" id="GO:0008270">
    <property type="term" value="F:zinc ion binding"/>
    <property type="evidence" value="ECO:0007669"/>
    <property type="project" value="UniProtKB-KW"/>
</dbReference>
<dbReference type="PANTHER" id="PTHR25465">
    <property type="entry name" value="B-BOX DOMAIN CONTAINING"/>
    <property type="match status" value="1"/>
</dbReference>
<dbReference type="Pfam" id="PF00643">
    <property type="entry name" value="zf-B_box"/>
    <property type="match status" value="1"/>
</dbReference>
<dbReference type="SUPFAM" id="SSF49899">
    <property type="entry name" value="Concanavalin A-like lectins/glucanases"/>
    <property type="match status" value="1"/>
</dbReference>
<dbReference type="InterPro" id="IPR006574">
    <property type="entry name" value="PRY"/>
</dbReference>
<dbReference type="InterPro" id="IPR001841">
    <property type="entry name" value="Znf_RING"/>
</dbReference>
<keyword evidence="23" id="KW-1185">Reference proteome</keyword>
<dbReference type="SMART" id="SM00589">
    <property type="entry name" value="PRY"/>
    <property type="match status" value="1"/>
</dbReference>
<evidence type="ECO:0000256" key="13">
    <source>
        <dbReference type="ARBA" id="ARBA00022833"/>
    </source>
</evidence>
<evidence type="ECO:0000256" key="10">
    <source>
        <dbReference type="ARBA" id="ARBA00022723"/>
    </source>
</evidence>
<dbReference type="Gene3D" id="3.30.160.60">
    <property type="entry name" value="Classic Zinc Finger"/>
    <property type="match status" value="1"/>
</dbReference>
<dbReference type="EC" id="2.3.2.27" evidence="5"/>
<keyword evidence="8" id="KW-0399">Innate immunity</keyword>
<evidence type="ECO:0000256" key="18">
    <source>
        <dbReference type="SAM" id="Coils"/>
    </source>
</evidence>
<dbReference type="Gene3D" id="2.60.120.920">
    <property type="match status" value="1"/>
</dbReference>
<dbReference type="GeneID" id="108940175"/>
<comment type="pathway">
    <text evidence="4">Protein modification; protein ubiquitination.</text>
</comment>
<keyword evidence="11 17" id="KW-0863">Zinc-finger</keyword>
<dbReference type="Proteomes" id="UP000694397">
    <property type="component" value="Chromosome 20"/>
</dbReference>
<dbReference type="GO" id="GO:0061630">
    <property type="term" value="F:ubiquitin protein ligase activity"/>
    <property type="evidence" value="ECO:0007669"/>
    <property type="project" value="UniProtKB-EC"/>
</dbReference>
<dbReference type="InterPro" id="IPR027370">
    <property type="entry name" value="Znf-RING_euk"/>
</dbReference>
<dbReference type="InterPro" id="IPR051051">
    <property type="entry name" value="E3_ubiq-ligase_TRIM/RNF"/>
</dbReference>
<dbReference type="Gene3D" id="3.30.40.10">
    <property type="entry name" value="Zinc/RING finger domain, C3HC4 (zinc finger)"/>
    <property type="match status" value="1"/>
</dbReference>
<dbReference type="Ensembl" id="ENSSFOT00015078241.1">
    <property type="protein sequence ID" value="ENSSFOP00015060482.1"/>
    <property type="gene ID" value="ENSSFOG00015025604.1"/>
</dbReference>
<dbReference type="CTD" id="7706"/>
<keyword evidence="9" id="KW-0808">Transferase</keyword>
<keyword evidence="13" id="KW-0862">Zinc</keyword>
<name>A0A8C9U010_SCLFO</name>
<dbReference type="InterPro" id="IPR003879">
    <property type="entry name" value="Butyrophylin_SPRY"/>
</dbReference>
<keyword evidence="10" id="KW-0479">Metal-binding</keyword>
<dbReference type="InterPro" id="IPR000315">
    <property type="entry name" value="Znf_B-box"/>
</dbReference>
<evidence type="ECO:0000256" key="2">
    <source>
        <dbReference type="ARBA" id="ARBA00004123"/>
    </source>
</evidence>
<evidence type="ECO:0000256" key="11">
    <source>
        <dbReference type="ARBA" id="ARBA00022771"/>
    </source>
</evidence>
<dbReference type="SUPFAM" id="SSF57850">
    <property type="entry name" value="RING/U-box"/>
    <property type="match status" value="1"/>
</dbReference>
<dbReference type="Gene3D" id="4.10.830.40">
    <property type="match status" value="1"/>
</dbReference>
<feature type="compositionally biased region" description="Basic and acidic residues" evidence="19">
    <location>
        <begin position="429"/>
        <end position="439"/>
    </location>
</feature>
<evidence type="ECO:0000256" key="17">
    <source>
        <dbReference type="PROSITE-ProRule" id="PRU00175"/>
    </source>
</evidence>
<dbReference type="CDD" id="cd16597">
    <property type="entry name" value="RING-HC_TRIM25_C-IV"/>
    <property type="match status" value="1"/>
</dbReference>
<dbReference type="GO" id="GO:0005737">
    <property type="term" value="C:cytoplasm"/>
    <property type="evidence" value="ECO:0007669"/>
    <property type="project" value="UniProtKB-SubCell"/>
</dbReference>
<dbReference type="PROSITE" id="PS50188">
    <property type="entry name" value="B302_SPRY"/>
    <property type="match status" value="1"/>
</dbReference>
<keyword evidence="7" id="KW-0597">Phosphoprotein</keyword>
<comment type="catalytic activity">
    <reaction evidence="1">
        <text>S-ubiquitinyl-[E2 ubiquitin-conjugating enzyme]-L-cysteine + [acceptor protein]-L-lysine = [E2 ubiquitin-conjugating enzyme]-L-cysteine + N(6)-ubiquitinyl-[acceptor protein]-L-lysine.</text>
        <dbReference type="EC" id="2.3.2.27"/>
    </reaction>
</comment>
<feature type="domain" description="RING-type" evidence="20">
    <location>
        <begin position="17"/>
        <end position="61"/>
    </location>
</feature>
<evidence type="ECO:0000313" key="22">
    <source>
        <dbReference type="Ensembl" id="ENSSFOP00015060482.1"/>
    </source>
</evidence>
<evidence type="ECO:0000256" key="6">
    <source>
        <dbReference type="ARBA" id="ARBA00022490"/>
    </source>
</evidence>
<evidence type="ECO:0000256" key="15">
    <source>
        <dbReference type="ARBA" id="ARBA00023054"/>
    </source>
</evidence>
<evidence type="ECO:0000256" key="3">
    <source>
        <dbReference type="ARBA" id="ARBA00004496"/>
    </source>
</evidence>
<reference evidence="22" key="2">
    <citation type="submission" date="2025-08" db="UniProtKB">
        <authorList>
            <consortium name="Ensembl"/>
        </authorList>
    </citation>
    <scope>IDENTIFICATION</scope>
</reference>
<dbReference type="InterPro" id="IPR013083">
    <property type="entry name" value="Znf_RING/FYVE/PHD"/>
</dbReference>
<evidence type="ECO:0000256" key="12">
    <source>
        <dbReference type="ARBA" id="ARBA00022786"/>
    </source>
</evidence>
<dbReference type="InterPro" id="IPR003877">
    <property type="entry name" value="SPRY_dom"/>
</dbReference>
<evidence type="ECO:0000256" key="4">
    <source>
        <dbReference type="ARBA" id="ARBA00004906"/>
    </source>
</evidence>
<dbReference type="InterPro" id="IPR043136">
    <property type="entry name" value="B30.2/SPRY_sf"/>
</dbReference>
<dbReference type="Pfam" id="PF13445">
    <property type="entry name" value="zf-RING_UBOX"/>
    <property type="match status" value="1"/>
</dbReference>